<gene>
    <name evidence="1" type="ORF">Pth03_82340</name>
</gene>
<evidence type="ECO:0000313" key="1">
    <source>
        <dbReference type="EMBL" id="GII59845.1"/>
    </source>
</evidence>
<sequence>MSPLWSGSVPSEHRISDNQWKVMASVALINGKIHWLSQIARWCGGEQIYEGTNQIQHMVIAR</sequence>
<accession>A0A8J3Y372</accession>
<name>A0A8J3Y372_9ACTN</name>
<reference evidence="1" key="1">
    <citation type="submission" date="2021-01" db="EMBL/GenBank/DDBJ databases">
        <title>Whole genome shotgun sequence of Planotetraspora thailandica NBRC 104271.</title>
        <authorList>
            <person name="Komaki H."/>
            <person name="Tamura T."/>
        </authorList>
    </citation>
    <scope>NUCLEOTIDE SEQUENCE</scope>
    <source>
        <strain evidence="1">NBRC 104271</strain>
    </source>
</reference>
<evidence type="ECO:0008006" key="3">
    <source>
        <dbReference type="Google" id="ProtNLM"/>
    </source>
</evidence>
<protein>
    <recommendedName>
        <fullName evidence="3">Transposase</fullName>
    </recommendedName>
</protein>
<dbReference type="AlphaFoldDB" id="A0A8J3Y372"/>
<evidence type="ECO:0000313" key="2">
    <source>
        <dbReference type="Proteomes" id="UP000605992"/>
    </source>
</evidence>
<dbReference type="Proteomes" id="UP000605992">
    <property type="component" value="Unassembled WGS sequence"/>
</dbReference>
<keyword evidence="2" id="KW-1185">Reference proteome</keyword>
<proteinExistence type="predicted"/>
<comment type="caution">
    <text evidence="1">The sequence shown here is derived from an EMBL/GenBank/DDBJ whole genome shotgun (WGS) entry which is preliminary data.</text>
</comment>
<dbReference type="EMBL" id="BOOR01000103">
    <property type="protein sequence ID" value="GII59845.1"/>
    <property type="molecule type" value="Genomic_DNA"/>
</dbReference>
<organism evidence="1 2">
    <name type="scientific">Planotetraspora thailandica</name>
    <dbReference type="NCBI Taxonomy" id="487172"/>
    <lineage>
        <taxon>Bacteria</taxon>
        <taxon>Bacillati</taxon>
        <taxon>Actinomycetota</taxon>
        <taxon>Actinomycetes</taxon>
        <taxon>Streptosporangiales</taxon>
        <taxon>Streptosporangiaceae</taxon>
        <taxon>Planotetraspora</taxon>
    </lineage>
</organism>